<dbReference type="SUPFAM" id="SSF55008">
    <property type="entry name" value="HMA, heavy metal-associated domain"/>
    <property type="match status" value="1"/>
</dbReference>
<organism evidence="9 10">
    <name type="scientific">Staphylococcus argensis</name>
    <dbReference type="NCBI Taxonomy" id="1607738"/>
    <lineage>
        <taxon>Bacteria</taxon>
        <taxon>Bacillati</taxon>
        <taxon>Bacillota</taxon>
        <taxon>Bacilli</taxon>
        <taxon>Bacillales</taxon>
        <taxon>Staphylococcaceae</taxon>
        <taxon>Staphylococcus</taxon>
    </lineage>
</organism>
<dbReference type="NCBIfam" id="TIGR00003">
    <property type="entry name" value="copper ion binding protein"/>
    <property type="match status" value="1"/>
</dbReference>
<dbReference type="PROSITE" id="PS01047">
    <property type="entry name" value="HMA_1"/>
    <property type="match status" value="1"/>
</dbReference>
<dbReference type="EMBL" id="PPPX01000011">
    <property type="protein sequence ID" value="POA09047.1"/>
    <property type="molecule type" value="Genomic_DNA"/>
</dbReference>
<keyword evidence="6" id="KW-0143">Chaperone</keyword>
<proteinExistence type="predicted"/>
<comment type="caution">
    <text evidence="9">The sequence shown here is derived from an EMBL/GenBank/DDBJ whole genome shotgun (WGS) entry which is preliminary data.</text>
</comment>
<name>A0A2K4FCN2_9STAP</name>
<keyword evidence="5" id="KW-0186">Copper</keyword>
<dbReference type="GO" id="GO:0006825">
    <property type="term" value="P:copper ion transport"/>
    <property type="evidence" value="ECO:0007669"/>
    <property type="project" value="InterPro"/>
</dbReference>
<sequence length="69" mass="7598">MANQTIQVEGMSCEHCKNAVETALIDLDGVSQAEVSLEQGQVNVDYDDSKVDFEDMRDAIEDQGYDVNA</sequence>
<dbReference type="InterPro" id="IPR049740">
    <property type="entry name" value="CopZ"/>
</dbReference>
<gene>
    <name evidence="9" type="ORF">CD039_08680</name>
</gene>
<evidence type="ECO:0000256" key="5">
    <source>
        <dbReference type="ARBA" id="ARBA00023008"/>
    </source>
</evidence>
<evidence type="ECO:0000256" key="6">
    <source>
        <dbReference type="ARBA" id="ARBA00023186"/>
    </source>
</evidence>
<dbReference type="GO" id="GO:0005507">
    <property type="term" value="F:copper ion binding"/>
    <property type="evidence" value="ECO:0007669"/>
    <property type="project" value="InterPro"/>
</dbReference>
<evidence type="ECO:0000256" key="3">
    <source>
        <dbReference type="ARBA" id="ARBA00022490"/>
    </source>
</evidence>
<dbReference type="InterPro" id="IPR017969">
    <property type="entry name" value="Heavy-metal-associated_CS"/>
</dbReference>
<dbReference type="AlphaFoldDB" id="A0A2K4FCN2"/>
<dbReference type="CDD" id="cd00371">
    <property type="entry name" value="HMA"/>
    <property type="match status" value="1"/>
</dbReference>
<comment type="subcellular location">
    <subcellularLocation>
        <location evidence="1">Cytoplasm</location>
    </subcellularLocation>
</comment>
<dbReference type="PROSITE" id="PS50846">
    <property type="entry name" value="HMA_2"/>
    <property type="match status" value="1"/>
</dbReference>
<dbReference type="InterPro" id="IPR000428">
    <property type="entry name" value="Cu-bd"/>
</dbReference>
<reference evidence="9 10" key="1">
    <citation type="submission" date="2017-08" db="EMBL/GenBank/DDBJ databases">
        <title>Draft genome sequences of 64 type strains of genus Staph aureus.</title>
        <authorList>
            <person name="Cole K."/>
            <person name="Golubchik T."/>
            <person name="Russell J."/>
            <person name="Foster D."/>
            <person name="Llewelyn M."/>
            <person name="Wilson D."/>
            <person name="Crook D."/>
            <person name="Paul J."/>
        </authorList>
    </citation>
    <scope>NUCLEOTIDE SEQUENCE [LARGE SCALE GENOMIC DNA]</scope>
    <source>
        <strain evidence="9 10">DSM 29875</strain>
    </source>
</reference>
<dbReference type="Proteomes" id="UP000242712">
    <property type="component" value="Unassembled WGS sequence"/>
</dbReference>
<dbReference type="PANTHER" id="PTHR46594">
    <property type="entry name" value="P-TYPE CATION-TRANSPORTING ATPASE"/>
    <property type="match status" value="1"/>
</dbReference>
<dbReference type="GeneID" id="98298422"/>
<keyword evidence="10" id="KW-1185">Reference proteome</keyword>
<dbReference type="RefSeq" id="WP_103371982.1">
    <property type="nucleotide sequence ID" value="NZ_CBCRVO010000002.1"/>
</dbReference>
<dbReference type="GO" id="GO:0005737">
    <property type="term" value="C:cytoplasm"/>
    <property type="evidence" value="ECO:0007669"/>
    <property type="project" value="UniProtKB-SubCell"/>
</dbReference>
<keyword evidence="3" id="KW-0963">Cytoplasm</keyword>
<dbReference type="Pfam" id="PF00403">
    <property type="entry name" value="HMA"/>
    <property type="match status" value="1"/>
</dbReference>
<accession>A0A2K4FCN2</accession>
<evidence type="ECO:0000256" key="4">
    <source>
        <dbReference type="ARBA" id="ARBA00022723"/>
    </source>
</evidence>
<evidence type="ECO:0000256" key="2">
    <source>
        <dbReference type="ARBA" id="ARBA00015313"/>
    </source>
</evidence>
<dbReference type="NCBIfam" id="NF033795">
    <property type="entry name" value="chaper_CopZ_Bs"/>
    <property type="match status" value="1"/>
</dbReference>
<dbReference type="InterPro" id="IPR006122">
    <property type="entry name" value="HMA_Cu_ion-bd"/>
</dbReference>
<dbReference type="InterPro" id="IPR006121">
    <property type="entry name" value="HMA_dom"/>
</dbReference>
<dbReference type="OrthoDB" id="9813965at2"/>
<evidence type="ECO:0000256" key="7">
    <source>
        <dbReference type="ARBA" id="ARBA00025138"/>
    </source>
</evidence>
<evidence type="ECO:0000259" key="8">
    <source>
        <dbReference type="PROSITE" id="PS50846"/>
    </source>
</evidence>
<feature type="domain" description="HMA" evidence="8">
    <location>
        <begin position="2"/>
        <end position="68"/>
    </location>
</feature>
<evidence type="ECO:0000256" key="1">
    <source>
        <dbReference type="ARBA" id="ARBA00004496"/>
    </source>
</evidence>
<dbReference type="Gene3D" id="3.30.70.100">
    <property type="match status" value="1"/>
</dbReference>
<dbReference type="FunFam" id="3.30.70.100:FF:000005">
    <property type="entry name" value="Copper-exporting P-type ATPase A"/>
    <property type="match status" value="1"/>
</dbReference>
<comment type="function">
    <text evidence="7">Chaperone that serves for the intracellular sequestration and transport of Cu(+). Delivers Cu(+) to the copper-exporting P-type ATPase A (CopA).</text>
</comment>
<keyword evidence="4" id="KW-0479">Metal-binding</keyword>
<dbReference type="InterPro" id="IPR036163">
    <property type="entry name" value="HMA_dom_sf"/>
</dbReference>
<dbReference type="PANTHER" id="PTHR46594:SF4">
    <property type="entry name" value="P-TYPE CATION-TRANSPORTING ATPASE"/>
    <property type="match status" value="1"/>
</dbReference>
<evidence type="ECO:0000313" key="9">
    <source>
        <dbReference type="EMBL" id="POA09047.1"/>
    </source>
</evidence>
<protein>
    <recommendedName>
        <fullName evidence="2">Copper chaperone CopZ</fullName>
    </recommendedName>
</protein>
<dbReference type="PRINTS" id="PR00944">
    <property type="entry name" value="CUEXPORT"/>
</dbReference>
<evidence type="ECO:0000313" key="10">
    <source>
        <dbReference type="Proteomes" id="UP000242712"/>
    </source>
</evidence>